<evidence type="ECO:0000256" key="3">
    <source>
        <dbReference type="ARBA" id="ARBA00022801"/>
    </source>
</evidence>
<dbReference type="InterPro" id="IPR011041">
    <property type="entry name" value="Quinoprot_gluc/sorb_DH_b-prop"/>
</dbReference>
<gene>
    <name evidence="10" type="ORF">SAMN05421770_10839</name>
</gene>
<evidence type="ECO:0000259" key="9">
    <source>
        <dbReference type="Pfam" id="PF25021"/>
    </source>
</evidence>
<dbReference type="Gene3D" id="2.40.10.500">
    <property type="match status" value="1"/>
</dbReference>
<dbReference type="SUPFAM" id="SSF51126">
    <property type="entry name" value="Pectin lyase-like"/>
    <property type="match status" value="1"/>
</dbReference>
<dbReference type="OrthoDB" id="98799at2"/>
<keyword evidence="3 6" id="KW-0378">Hydrolase</keyword>
<evidence type="ECO:0000313" key="11">
    <source>
        <dbReference type="Proteomes" id="UP000198356"/>
    </source>
</evidence>
<dbReference type="InterPro" id="IPR011042">
    <property type="entry name" value="6-blade_b-propeller_TolB-like"/>
</dbReference>
<feature type="domain" description="Teneurin NHL" evidence="9">
    <location>
        <begin position="1528"/>
        <end position="1587"/>
    </location>
</feature>
<feature type="domain" description="Bacterial Ig-like" evidence="8">
    <location>
        <begin position="760"/>
        <end position="847"/>
    </location>
</feature>
<dbReference type="RefSeq" id="WP_142988426.1">
    <property type="nucleotide sequence ID" value="NZ_FZOU01000008.1"/>
</dbReference>
<evidence type="ECO:0000256" key="4">
    <source>
        <dbReference type="ARBA" id="ARBA00023295"/>
    </source>
</evidence>
<dbReference type="InterPro" id="IPR056822">
    <property type="entry name" value="TEN_NHL"/>
</dbReference>
<evidence type="ECO:0000256" key="7">
    <source>
        <dbReference type="SAM" id="SignalP"/>
    </source>
</evidence>
<dbReference type="InterPro" id="IPR012334">
    <property type="entry name" value="Pectin_lyas_fold"/>
</dbReference>
<keyword evidence="4 6" id="KW-0326">Glycosidase</keyword>
<evidence type="ECO:0000256" key="6">
    <source>
        <dbReference type="RuleBase" id="RU361169"/>
    </source>
</evidence>
<dbReference type="InterPro" id="IPR011050">
    <property type="entry name" value="Pectin_lyase_fold/virulence"/>
</dbReference>
<feature type="domain" description="Bacterial Ig-like" evidence="8">
    <location>
        <begin position="1977"/>
        <end position="2060"/>
    </location>
</feature>
<dbReference type="PANTHER" id="PTHR13833">
    <property type="match status" value="1"/>
</dbReference>
<dbReference type="SUPFAM" id="SSF50952">
    <property type="entry name" value="Soluble quinoprotein glucose dehydrogenase"/>
    <property type="match status" value="1"/>
</dbReference>
<feature type="domain" description="Teneurin NHL" evidence="9">
    <location>
        <begin position="1715"/>
        <end position="1868"/>
    </location>
</feature>
<evidence type="ECO:0000256" key="2">
    <source>
        <dbReference type="ARBA" id="ARBA00022737"/>
    </source>
</evidence>
<dbReference type="InterPro" id="IPR013783">
    <property type="entry name" value="Ig-like_fold"/>
</dbReference>
<feature type="domain" description="Teneurin NHL" evidence="9">
    <location>
        <begin position="1054"/>
        <end position="1220"/>
    </location>
</feature>
<dbReference type="SUPFAM" id="SSF63825">
    <property type="entry name" value="YWTD domain"/>
    <property type="match status" value="2"/>
</dbReference>
<feature type="domain" description="Teneurin NHL" evidence="9">
    <location>
        <begin position="877"/>
        <end position="931"/>
    </location>
</feature>
<comment type="similarity">
    <text evidence="1 6">Belongs to the glycosyl hydrolase 28 family.</text>
</comment>
<accession>A0A239LXD3</accession>
<feature type="domain" description="Bacterial Ig-like" evidence="8">
    <location>
        <begin position="563"/>
        <end position="650"/>
    </location>
</feature>
<dbReference type="Proteomes" id="UP000198356">
    <property type="component" value="Unassembled WGS sequence"/>
</dbReference>
<keyword evidence="7" id="KW-0732">Signal</keyword>
<dbReference type="Pfam" id="PF16640">
    <property type="entry name" value="Big_3_5"/>
    <property type="match status" value="7"/>
</dbReference>
<sequence length="2328" mass="230963">MLAHRLRTSSLAVAILAILSVIGRAYAQDTRTVVEPVFPPVCTVLSASLAQSGTDLPSSAENSFDTARIQAAMNACPAGKAVELAPSGLNNAFLTQPLNLVSGVTLIVDAGVTLFASRNPRDYDVSPGACGILDSVGAGCNAIITGNNVVNAGIMGYGTIDGRGEDTMIGTSTTWYGLANTADADGLDQNNPRMLQLNSSNNFTLYKITLKNPPKFHVSYSQGVGFTAWGVKIITPTLARNTDGIDPASAQNITITKSYISDGDDMIAVKSSGNQQAKNITISNSYLGAGHGISIGSEVNSGVSNIYVNNVSINQDATNTSQNGIRIKSDSSRGGLVTNVLYDGVCMQNSTHPLIFNPYYSSSTGSLIPNFTNITLRNFHSLGTGSMTFEGYSSTYPLGLTLDNVQIDGVKASNLSASYANITLGPGAVNFSPSGTGVNITNNITGTSTVRDCTNAFPSAAGELFATPQTTITGSTVPITFQVIPIVSPAANPTGQLYIMEGSNIVQSVTLNGITTSTQLLNVAAGTHTYTAAYQGDSTYPAMTFGSYIATVGNPTLTSATSLTASASNIAYQANVTFTAKVTATAGTITGNVTFTDGASQLATVAVDNTGTAIFSTNALASGPHSIVANYAGDSNHQGSVSTAVPVTVSASTAVPVTVGLTVTQPTGAITYGQAVTVTASLVPQTTTTTPGGTLTFTIDGVVQPAVALSGTTSSVTITGPTTGGHSVSAVYSGDSVYAMSTSSTLNFTVVPEPTTTTLVASTGSAARYQPVTFTANVSSPSAAALVGGSVAFTLGGTLLGSSSLDSNNNAAFTTSTLPAGSDNVVATYAGSTNEAASTSTAATVLVSTTVGSAPAAPQLLPYFMSTVAGTVGTASYGGDGAQATAASLNLPKGVSVDASGNLYIADSTNLVVRKVTAATGVITTVAGGGSATCSGATDSYGDGCAATSAPLYGPRGTATDTAGNFYIADYTKSEVRKVTLATGIISLYAGTGSGGYSGDSGPANQGAVHNPENLAFDAAGNLYIADTKNNVVRKVDTNGIITTLVGAGTAGYTGDGGPATESSLNGPNGVAFDNVTGSLYIADSANFVVRKVNAQGIISTYAGTGTAGLNQTSGIASQTQLKNPTGVGTDAIGNVYITDSGNNLVWRVDVLTQTMQPVAGASTLCAGATDAIGDGCPALQAKVSGTSAVVADAAGNLYLADTNNDVIRKVANNTSFAQTAVGSSVTQTLQAHFGPGDSPASTSPFAISGGTGNYALAGTPTCVANADSTQDCTLAITFTPTASGLRTATLTVKATLGQTATFALSGNAIVLGAAASISVAVTTPSNQILIYGQPTTFTATVTPGSGSTTPTGTVTFILDGVYQAPVTMSGGTASISPVGLAVGSHSIAAQYSGDSTFGSANTSAASNVTVGKATTATGLQVTTQTAVQGTSITLTATTAATPTGAIAPSGTVNFLNGIVLLGSSTLNSNGVATFTTSALPVGNDSITAAFPATASFATSTSVPTVITITAAPLPQLIPYIISTVAGTPGTHSYLGDGAAATAATLNTPQGLFVDASSNIYIGDSSNNVIRKVNAATGVITTVAGGATTVCTGGDAYGDGCPATQAILTSPRGIAVDASGDIFIADQGKSYVRRVDGTTGLISIYAGTGSTGFTGDGGQSTLARLKSPQAVDIDRATGNLYVSDSSNYRVRQITPAGIINTSAGYITTGTFAGDGFGATATTAALNLPGGAAVDPSGNLLIADRANNRIRKVNASAILSTIAGNGNTTLALAGGSAVGVAINAPYGVTSDALGNLYIADSNNVVWRLDAATQYMYVVAGGGTPCSGSYGDGCPGVQAKLSKPYQLSFDSQGNLYIADSGDYAIRKLSLNTTFPSTQAGATTTQTLQVHFAPGETPATSNPYSFSNTNFTAGTATCTSNTDTTTNCLLPVTFQPLTTGTLTANLTVTSNAGHAQTFAVTGVGIPGGVATTTTLTAVSPANGTISYGQTATISATVAPVSGSTVPTGKITFTLDGVAQTPAVTLSSAVANLTLTGLSVGSHFLSASYNGDLANNASSSTVQLEIDVNPASTLTTLSLSTGFALPGASVTLTAQVTPTTSGTPTGSVAFANGATTLGYGTVSGTGAASYSTTALPAGVDSITATYVGDSHYTASTSSAATITISTQNVWVFNGNGTLSALTNAGAAISTASGYTGGGSGITIDGSGNVWSGAAGGTTVTEFSKTGALTGTYSGGGIASPKALAVTGAGSIWIANAAGTLSVLSSTGTALSPSTGYNGGGLSTPTALVIDASGNVWVANSGDSSLTEFLGAAEPVVTPTAAAVKSGTLGVQP</sequence>
<proteinExistence type="inferred from homology"/>
<dbReference type="GO" id="GO:0005975">
    <property type="term" value="P:carbohydrate metabolic process"/>
    <property type="evidence" value="ECO:0007669"/>
    <property type="project" value="InterPro"/>
</dbReference>
<dbReference type="GO" id="GO:0004650">
    <property type="term" value="F:polygalacturonase activity"/>
    <property type="evidence" value="ECO:0007669"/>
    <property type="project" value="InterPro"/>
</dbReference>
<feature type="signal peptide" evidence="7">
    <location>
        <begin position="1"/>
        <end position="27"/>
    </location>
</feature>
<feature type="domain" description="Bacterial Ig-like" evidence="8">
    <location>
        <begin position="1325"/>
        <end position="1411"/>
    </location>
</feature>
<organism evidence="10 11">
    <name type="scientific">Granulicella rosea</name>
    <dbReference type="NCBI Taxonomy" id="474952"/>
    <lineage>
        <taxon>Bacteria</taxon>
        <taxon>Pseudomonadati</taxon>
        <taxon>Acidobacteriota</taxon>
        <taxon>Terriglobia</taxon>
        <taxon>Terriglobales</taxon>
        <taxon>Acidobacteriaceae</taxon>
        <taxon>Granulicella</taxon>
    </lineage>
</organism>
<feature type="repeat" description="NHL" evidence="5">
    <location>
        <begin position="1725"/>
        <end position="1755"/>
    </location>
</feature>
<dbReference type="PROSITE" id="PS51125">
    <property type="entry name" value="NHL"/>
    <property type="match status" value="1"/>
</dbReference>
<dbReference type="EMBL" id="FZOU01000008">
    <property type="protein sequence ID" value="SNT34940.1"/>
    <property type="molecule type" value="Genomic_DNA"/>
</dbReference>
<name>A0A239LXD3_9BACT</name>
<keyword evidence="2" id="KW-0677">Repeat</keyword>
<dbReference type="Pfam" id="PF25021">
    <property type="entry name" value="TEN_NHL"/>
    <property type="match status" value="4"/>
</dbReference>
<feature type="domain" description="Bacterial Ig-like" evidence="8">
    <location>
        <begin position="1423"/>
        <end position="1510"/>
    </location>
</feature>
<dbReference type="PANTHER" id="PTHR13833:SF71">
    <property type="entry name" value="NHL DOMAIN-CONTAINING PROTEIN"/>
    <property type="match status" value="1"/>
</dbReference>
<feature type="domain" description="Bacterial Ig-like" evidence="8">
    <location>
        <begin position="664"/>
        <end position="750"/>
    </location>
</feature>
<evidence type="ECO:0000256" key="1">
    <source>
        <dbReference type="ARBA" id="ARBA00008834"/>
    </source>
</evidence>
<dbReference type="Gene3D" id="2.160.20.10">
    <property type="entry name" value="Single-stranded right-handed beta-helix, Pectin lyase-like"/>
    <property type="match status" value="1"/>
</dbReference>
<protein>
    <submittedName>
        <fullName evidence="10">Polygalacturonase</fullName>
    </submittedName>
</protein>
<evidence type="ECO:0000313" key="10">
    <source>
        <dbReference type="EMBL" id="SNT34940.1"/>
    </source>
</evidence>
<evidence type="ECO:0000259" key="8">
    <source>
        <dbReference type="Pfam" id="PF16640"/>
    </source>
</evidence>
<reference evidence="10 11" key="1">
    <citation type="submission" date="2017-06" db="EMBL/GenBank/DDBJ databases">
        <authorList>
            <person name="Kim H.J."/>
            <person name="Triplett B.A."/>
        </authorList>
    </citation>
    <scope>NUCLEOTIDE SEQUENCE [LARGE SCALE GENOMIC DNA]</scope>
    <source>
        <strain evidence="10 11">DSM 18704</strain>
    </source>
</reference>
<dbReference type="InterPro" id="IPR032109">
    <property type="entry name" value="Big_3_5"/>
</dbReference>
<dbReference type="Gene3D" id="2.120.10.30">
    <property type="entry name" value="TolB, C-terminal domain"/>
    <property type="match status" value="6"/>
</dbReference>
<dbReference type="InterPro" id="IPR000743">
    <property type="entry name" value="Glyco_hydro_28"/>
</dbReference>
<dbReference type="Gene3D" id="2.60.40.10">
    <property type="entry name" value="Immunoglobulins"/>
    <property type="match status" value="9"/>
</dbReference>
<keyword evidence="11" id="KW-1185">Reference proteome</keyword>
<feature type="domain" description="Bacterial Ig-like" evidence="8">
    <location>
        <begin position="2080"/>
        <end position="2160"/>
    </location>
</feature>
<evidence type="ECO:0000256" key="5">
    <source>
        <dbReference type="PROSITE-ProRule" id="PRU00504"/>
    </source>
</evidence>
<feature type="chain" id="PRO_5013054369" evidence="7">
    <location>
        <begin position="28"/>
        <end position="2328"/>
    </location>
</feature>
<dbReference type="Pfam" id="PF00295">
    <property type="entry name" value="Glyco_hydro_28"/>
    <property type="match status" value="1"/>
</dbReference>
<dbReference type="InterPro" id="IPR001258">
    <property type="entry name" value="NHL_repeat"/>
</dbReference>
<dbReference type="SUPFAM" id="SSF63829">
    <property type="entry name" value="Calcium-dependent phosphotriesterase"/>
    <property type="match status" value="2"/>
</dbReference>